<feature type="domain" description="PA" evidence="9">
    <location>
        <begin position="754"/>
        <end position="839"/>
    </location>
</feature>
<feature type="compositionally biased region" description="Low complexity" evidence="8">
    <location>
        <begin position="47"/>
        <end position="56"/>
    </location>
</feature>
<comment type="similarity">
    <text evidence="2 7">Belongs to the glycosyl hydrolase 47 family.</text>
</comment>
<dbReference type="GO" id="GO:1904380">
    <property type="term" value="P:endoplasmic reticulum mannose trimming"/>
    <property type="evidence" value="ECO:0007669"/>
    <property type="project" value="InterPro"/>
</dbReference>
<evidence type="ECO:0000256" key="2">
    <source>
        <dbReference type="ARBA" id="ARBA00007658"/>
    </source>
</evidence>
<dbReference type="OrthoDB" id="8118055at2759"/>
<organism evidence="11">
    <name type="scientific">Salpingoeca rosetta (strain ATCC 50818 / BSB-021)</name>
    <dbReference type="NCBI Taxonomy" id="946362"/>
    <lineage>
        <taxon>Eukaryota</taxon>
        <taxon>Choanoflagellata</taxon>
        <taxon>Craspedida</taxon>
        <taxon>Salpingoecidae</taxon>
        <taxon>Salpingoeca</taxon>
    </lineage>
</organism>
<dbReference type="GO" id="GO:0044322">
    <property type="term" value="C:endoplasmic reticulum quality control compartment"/>
    <property type="evidence" value="ECO:0007669"/>
    <property type="project" value="GOC"/>
</dbReference>
<dbReference type="KEGG" id="sre:PTSG_06253"/>
<evidence type="ECO:0000256" key="8">
    <source>
        <dbReference type="SAM" id="MobiDB-lite"/>
    </source>
</evidence>
<evidence type="ECO:0000256" key="7">
    <source>
        <dbReference type="RuleBase" id="RU361193"/>
    </source>
</evidence>
<evidence type="ECO:0000313" key="11">
    <source>
        <dbReference type="Proteomes" id="UP000007799"/>
    </source>
</evidence>
<evidence type="ECO:0000259" key="9">
    <source>
        <dbReference type="Pfam" id="PF02225"/>
    </source>
</evidence>
<proteinExistence type="inferred from homology"/>
<dbReference type="GO" id="GO:0004571">
    <property type="term" value="F:mannosyl-oligosaccharide 1,2-alpha-mannosidase activity"/>
    <property type="evidence" value="ECO:0007669"/>
    <property type="project" value="InterPro"/>
</dbReference>
<keyword evidence="6" id="KW-0479">Metal-binding</keyword>
<dbReference type="InterPro" id="IPR046450">
    <property type="entry name" value="PA_dom_sf"/>
</dbReference>
<keyword evidence="3" id="KW-0256">Endoplasmic reticulum</keyword>
<dbReference type="OMA" id="IMEFAAL"/>
<dbReference type="GeneID" id="16073718"/>
<dbReference type="EC" id="3.2.1.-" evidence="7"/>
<dbReference type="Proteomes" id="UP000007799">
    <property type="component" value="Unassembled WGS sequence"/>
</dbReference>
<dbReference type="Gene3D" id="3.50.30.30">
    <property type="match status" value="1"/>
</dbReference>
<feature type="compositionally biased region" description="Basic residues" evidence="8">
    <location>
        <begin position="623"/>
        <end position="633"/>
    </location>
</feature>
<dbReference type="InterPro" id="IPR044674">
    <property type="entry name" value="EDEM1/2/3"/>
</dbReference>
<evidence type="ECO:0000256" key="3">
    <source>
        <dbReference type="ARBA" id="ARBA00022824"/>
    </source>
</evidence>
<dbReference type="PANTHER" id="PTHR45679">
    <property type="entry name" value="ER DEGRADATION-ENHANCING ALPHA-MANNOSIDASE-LIKE PROTEIN 2"/>
    <property type="match status" value="1"/>
</dbReference>
<dbReference type="InParanoid" id="F2UCD6"/>
<dbReference type="GO" id="GO:0005509">
    <property type="term" value="F:calcium ion binding"/>
    <property type="evidence" value="ECO:0007669"/>
    <property type="project" value="InterPro"/>
</dbReference>
<evidence type="ECO:0000256" key="5">
    <source>
        <dbReference type="PIRSR" id="PIRSR601382-1"/>
    </source>
</evidence>
<evidence type="ECO:0000256" key="4">
    <source>
        <dbReference type="ARBA" id="ARBA00023180"/>
    </source>
</evidence>
<comment type="cofactor">
    <cofactor evidence="6">
        <name>Ca(2+)</name>
        <dbReference type="ChEBI" id="CHEBI:29108"/>
    </cofactor>
</comment>
<dbReference type="Pfam" id="PF01532">
    <property type="entry name" value="Glyco_hydro_47"/>
    <property type="match status" value="1"/>
</dbReference>
<dbReference type="Pfam" id="PF02225">
    <property type="entry name" value="PA"/>
    <property type="match status" value="1"/>
</dbReference>
<feature type="active site" evidence="5">
    <location>
        <position position="462"/>
    </location>
</feature>
<comment type="subcellular location">
    <subcellularLocation>
        <location evidence="1">Endoplasmic reticulum</location>
    </subcellularLocation>
</comment>
<feature type="region of interest" description="Disordered" evidence="8">
    <location>
        <begin position="47"/>
        <end position="69"/>
    </location>
</feature>
<dbReference type="STRING" id="946362.F2UCD6"/>
<accession>F2UCD6</accession>
<feature type="binding site" evidence="6">
    <location>
        <position position="548"/>
    </location>
    <ligand>
        <name>Ca(2+)</name>
        <dbReference type="ChEBI" id="CHEBI:29108"/>
    </ligand>
</feature>
<dbReference type="SUPFAM" id="SSF48225">
    <property type="entry name" value="Seven-hairpin glycosidases"/>
    <property type="match status" value="1"/>
</dbReference>
<keyword evidence="11" id="KW-1185">Reference proteome</keyword>
<feature type="active site" description="Proton donor" evidence="5">
    <location>
        <position position="444"/>
    </location>
</feature>
<evidence type="ECO:0000313" key="10">
    <source>
        <dbReference type="EMBL" id="EGD74243.1"/>
    </source>
</evidence>
<gene>
    <name evidence="10" type="ORF">PTSG_06253</name>
</gene>
<keyword evidence="7" id="KW-0378">Hydrolase</keyword>
<dbReference type="EMBL" id="GL832968">
    <property type="protein sequence ID" value="EGD74243.1"/>
    <property type="molecule type" value="Genomic_DNA"/>
</dbReference>
<protein>
    <recommendedName>
        <fullName evidence="7">alpha-1,2-Mannosidase</fullName>
        <ecNumber evidence="7">3.2.1.-</ecNumber>
    </recommendedName>
</protein>
<dbReference type="PANTHER" id="PTHR45679:SF2">
    <property type="entry name" value="ER DEGRADATION-ENHANCING ALPHA-MANNOSIDASE-LIKE PROTEIN 3"/>
    <property type="match status" value="1"/>
</dbReference>
<keyword evidence="6" id="KW-0106">Calcium</keyword>
<dbReference type="GO" id="GO:0005975">
    <property type="term" value="P:carbohydrate metabolic process"/>
    <property type="evidence" value="ECO:0007669"/>
    <property type="project" value="InterPro"/>
</dbReference>
<dbReference type="InterPro" id="IPR003137">
    <property type="entry name" value="PA_domain"/>
</dbReference>
<sequence length="854" mass="94770">MKGSVNLDIKNSSDSKMAPLLSRTANDDDPLMMMLMTMTMTGAGDSAKAAAGSCGDNGSTTSRRRRRRRKMDWKSVSCLLMALLLLLLSTGQGAVAMSRAQRSALAAQVQEMFQHGYDSYMEHAFPADELMPLSCRGRIRGITPTRGDIDDALGRFSLTLVDSLDTLAVLGNISEFKRAVGLTLQHVSFDRDIVVSTFETNIRMLGGLLGAHAVVLDLRTKHPVHARDPFFAQYDGQLLALAVDLGDRLLAAFNTNTGLPYSRVNLRRGIDDPLVRANDVTCTACAGTIIMEFAALSRFSGDSRFENAARRALEFLWQSRHRKTHLVGTTINITSGAWIRQESTVGAGVDSFFEYLLKAFILLGDQTYLDVFNTHYESIARYLRRGPFLVDVNRHNPTALSRKFMDALQSFFPGLQVLFGDVSDAIEIHRMYYDILLRHKFMPESFTADHEVVWGNSPLRPEFAESTYMLYKATNDPIYLEIGKFIVDNLQAHARVRCGFASVKDVRTLQLEDQMDSFVLAETFKYLYLLFAEEEDIPLKMDDYVFTTEAHLLPLMLASVDNLNLVPFSQHRHQVKTMQNGVCMNDHDELTVFLRHVNIHTGHHQPICRRYHPNEMLIDGRRQQRQRRNRRRPAPVEPENLDLSNQGHLDYLDFLGIIVEPINQAFQFAYHPSRGHDAAAAQSFLQRLMSIMQPAAGEGGDDSGGGGGGTRELISVVAKTDHALVIDTLAGPAIFGPDVKRAGIRMSGAAHAVVPADGCSPLAPEANNGIIGGVAVVRRGGCMFVEKVKHCQDAGALGVVVYNSDEEDISLLTMQGNDVLDKHINIPSAFVNHDIGEKLAEMARARKIHITISH</sequence>
<keyword evidence="4" id="KW-0325">Glycoprotein</keyword>
<dbReference type="FunCoup" id="F2UCD6">
    <property type="interactions" value="982"/>
</dbReference>
<evidence type="ECO:0000256" key="6">
    <source>
        <dbReference type="PIRSR" id="PIRSR601382-2"/>
    </source>
</evidence>
<dbReference type="RefSeq" id="XP_004993143.1">
    <property type="nucleotide sequence ID" value="XM_004993086.1"/>
</dbReference>
<feature type="active site" evidence="5">
    <location>
        <position position="350"/>
    </location>
</feature>
<dbReference type="Gene3D" id="1.50.10.10">
    <property type="match status" value="1"/>
</dbReference>
<dbReference type="SUPFAM" id="SSF52025">
    <property type="entry name" value="PA domain"/>
    <property type="match status" value="1"/>
</dbReference>
<dbReference type="AlphaFoldDB" id="F2UCD6"/>
<dbReference type="eggNOG" id="KOG2430">
    <property type="taxonomic scope" value="Eukaryota"/>
</dbReference>
<name>F2UCD6_SALR5</name>
<feature type="active site" description="Proton donor" evidence="5">
    <location>
        <position position="199"/>
    </location>
</feature>
<dbReference type="GO" id="GO:0016020">
    <property type="term" value="C:membrane"/>
    <property type="evidence" value="ECO:0007669"/>
    <property type="project" value="InterPro"/>
</dbReference>
<dbReference type="InterPro" id="IPR012341">
    <property type="entry name" value="6hp_glycosidase-like_sf"/>
</dbReference>
<dbReference type="PRINTS" id="PR00747">
    <property type="entry name" value="GLYHDRLASE47"/>
</dbReference>
<dbReference type="InterPro" id="IPR036026">
    <property type="entry name" value="Seven-hairpin_glycosidases"/>
</dbReference>
<evidence type="ECO:0000256" key="1">
    <source>
        <dbReference type="ARBA" id="ARBA00004240"/>
    </source>
</evidence>
<feature type="region of interest" description="Disordered" evidence="8">
    <location>
        <begin position="614"/>
        <end position="642"/>
    </location>
</feature>
<reference evidence="10" key="1">
    <citation type="submission" date="2009-08" db="EMBL/GenBank/DDBJ databases">
        <title>Annotation of Salpingoeca rosetta.</title>
        <authorList>
            <consortium name="The Broad Institute Genome Sequencing Platform"/>
            <person name="Russ C."/>
            <person name="Cuomo C."/>
            <person name="Burger G."/>
            <person name="Gray M.W."/>
            <person name="Holland P.W.H."/>
            <person name="King N."/>
            <person name="Lang F.B.F."/>
            <person name="Roger A.J."/>
            <person name="Ruiz-Trillo I."/>
            <person name="Young S.K."/>
            <person name="Zeng Q."/>
            <person name="Gargeya S."/>
            <person name="Alvarado L."/>
            <person name="Berlin A."/>
            <person name="Chapman S.B."/>
            <person name="Chen Z."/>
            <person name="Freedman E."/>
            <person name="Gellesch M."/>
            <person name="Goldberg J."/>
            <person name="Griggs A."/>
            <person name="Gujja S."/>
            <person name="Heilman E."/>
            <person name="Heiman D."/>
            <person name="Howarth C."/>
            <person name="Mehta T."/>
            <person name="Neiman D."/>
            <person name="Pearson M."/>
            <person name="Roberts A."/>
            <person name="Saif S."/>
            <person name="Shea T."/>
            <person name="Shenoy N."/>
            <person name="Sisk P."/>
            <person name="Stolte C."/>
            <person name="Sykes S."/>
            <person name="White J."/>
            <person name="Yandava C."/>
            <person name="Haas B."/>
            <person name="Nusbaum C."/>
            <person name="Birren B."/>
        </authorList>
    </citation>
    <scope>NUCLEOTIDE SEQUENCE [LARGE SCALE GENOMIC DNA]</scope>
    <source>
        <strain evidence="10">ATCC 50818</strain>
    </source>
</reference>
<dbReference type="InterPro" id="IPR001382">
    <property type="entry name" value="Glyco_hydro_47"/>
</dbReference>
<keyword evidence="7" id="KW-0326">Glycosidase</keyword>